<dbReference type="GO" id="GO:0016251">
    <property type="term" value="F:RNA polymerase II general transcription initiation factor activity"/>
    <property type="evidence" value="ECO:0007669"/>
    <property type="project" value="TreeGrafter"/>
</dbReference>
<protein>
    <recommendedName>
        <fullName evidence="8">Transcription initiation factor TFIID subunit 9</fullName>
    </recommendedName>
</protein>
<organism evidence="6 7">
    <name type="scientific">Synchytrium endobioticum</name>
    <dbReference type="NCBI Taxonomy" id="286115"/>
    <lineage>
        <taxon>Eukaryota</taxon>
        <taxon>Fungi</taxon>
        <taxon>Fungi incertae sedis</taxon>
        <taxon>Chytridiomycota</taxon>
        <taxon>Chytridiomycota incertae sedis</taxon>
        <taxon>Chytridiomycetes</taxon>
        <taxon>Synchytriales</taxon>
        <taxon>Synchytriaceae</taxon>
        <taxon>Synchytrium</taxon>
    </lineage>
</organism>
<gene>
    <name evidence="6" type="ORF">SeLEV6574_g04210</name>
</gene>
<dbReference type="EMBL" id="QEAM01000163">
    <property type="protein sequence ID" value="TPX44892.1"/>
    <property type="molecule type" value="Genomic_DNA"/>
</dbReference>
<name>A0A507D0E6_9FUNG</name>
<dbReference type="GO" id="GO:0046982">
    <property type="term" value="F:protein heterodimerization activity"/>
    <property type="evidence" value="ECO:0007669"/>
    <property type="project" value="InterPro"/>
</dbReference>
<evidence type="ECO:0000256" key="1">
    <source>
        <dbReference type="ARBA" id="ARBA00004123"/>
    </source>
</evidence>
<dbReference type="OrthoDB" id="341924at2759"/>
<keyword evidence="4" id="KW-0804">Transcription</keyword>
<accession>A0A507D0E6</accession>
<dbReference type="GO" id="GO:0005669">
    <property type="term" value="C:transcription factor TFIID complex"/>
    <property type="evidence" value="ECO:0007669"/>
    <property type="project" value="TreeGrafter"/>
</dbReference>
<dbReference type="CDD" id="cd07979">
    <property type="entry name" value="HFD_TAF9"/>
    <property type="match status" value="1"/>
</dbReference>
<comment type="similarity">
    <text evidence="2">Belongs to the TAF9 family.</text>
</comment>
<comment type="subcellular location">
    <subcellularLocation>
        <location evidence="1">Nucleus</location>
    </subcellularLocation>
</comment>
<dbReference type="PANTHER" id="PTHR48068:SF4">
    <property type="entry name" value="TATA-BOX BINDING PROTEIN ASSOCIATED FACTOR 9"/>
    <property type="match status" value="1"/>
</dbReference>
<proteinExistence type="inferred from homology"/>
<evidence type="ECO:0008006" key="8">
    <source>
        <dbReference type="Google" id="ProtNLM"/>
    </source>
</evidence>
<keyword evidence="3" id="KW-0805">Transcription regulation</keyword>
<dbReference type="GO" id="GO:0000124">
    <property type="term" value="C:SAGA complex"/>
    <property type="evidence" value="ECO:0007669"/>
    <property type="project" value="TreeGrafter"/>
</dbReference>
<comment type="caution">
    <text evidence="6">The sequence shown here is derived from an EMBL/GenBank/DDBJ whole genome shotgun (WGS) entry which is preliminary data.</text>
</comment>
<sequence>MASAATATAAAPGMHLSAAACTLDDEDAAQDASQLPRDARLIALLLQSMGIDAHEPRVLPQLLEFMHRYVVDVLNDAVVVADHAGHPDMTVADLELAVLSRLEHSFALPPSHDALLDLAEAKNAIPLPAIPEKYGFRVPPEARTLTSPNFVVRPAHKTPLKRKVDDALMPQPYTQQPQMVAPQQYMAQMPQPTLYPPQQPMYVPQPAVTMTNATHGGAADDDDYDMDG</sequence>
<dbReference type="InterPro" id="IPR051431">
    <property type="entry name" value="TFIID_subunit_9"/>
</dbReference>
<reference evidence="6 7" key="1">
    <citation type="journal article" date="2019" name="Sci. Rep.">
        <title>Comparative genomics of chytrid fungi reveal insights into the obligate biotrophic and pathogenic lifestyle of Synchytrium endobioticum.</title>
        <authorList>
            <person name="van de Vossenberg B.T.L.H."/>
            <person name="Warris S."/>
            <person name="Nguyen H.D.T."/>
            <person name="van Gent-Pelzer M.P.E."/>
            <person name="Joly D.L."/>
            <person name="van de Geest H.C."/>
            <person name="Bonants P.J.M."/>
            <person name="Smith D.S."/>
            <person name="Levesque C.A."/>
            <person name="van der Lee T.A.J."/>
        </authorList>
    </citation>
    <scope>NUCLEOTIDE SEQUENCE [LARGE SCALE GENOMIC DNA]</scope>
    <source>
        <strain evidence="6 7">LEV6574</strain>
    </source>
</reference>
<keyword evidence="5" id="KW-0539">Nucleus</keyword>
<evidence type="ECO:0000256" key="4">
    <source>
        <dbReference type="ARBA" id="ARBA00023163"/>
    </source>
</evidence>
<dbReference type="GO" id="GO:0051123">
    <property type="term" value="P:RNA polymerase II preinitiation complex assembly"/>
    <property type="evidence" value="ECO:0007669"/>
    <property type="project" value="TreeGrafter"/>
</dbReference>
<dbReference type="Proteomes" id="UP000320475">
    <property type="component" value="Unassembled WGS sequence"/>
</dbReference>
<evidence type="ECO:0000256" key="5">
    <source>
        <dbReference type="ARBA" id="ARBA00023242"/>
    </source>
</evidence>
<evidence type="ECO:0000256" key="2">
    <source>
        <dbReference type="ARBA" id="ARBA00007646"/>
    </source>
</evidence>
<evidence type="ECO:0000313" key="6">
    <source>
        <dbReference type="EMBL" id="TPX44892.1"/>
    </source>
</evidence>
<dbReference type="InterPro" id="IPR009072">
    <property type="entry name" value="Histone-fold"/>
</dbReference>
<dbReference type="Gene3D" id="1.10.20.10">
    <property type="entry name" value="Histone, subunit A"/>
    <property type="match status" value="1"/>
</dbReference>
<dbReference type="PANTHER" id="PTHR48068">
    <property type="entry name" value="TAF9 RNA POLYMERASE II, TATA BOX-BINDING PROTEIN (TBP)-ASSOCIATED FACTOR"/>
    <property type="match status" value="1"/>
</dbReference>
<dbReference type="Pfam" id="PF02291">
    <property type="entry name" value="TFIID-31kDa"/>
    <property type="match status" value="1"/>
</dbReference>
<dbReference type="AlphaFoldDB" id="A0A507D0E6"/>
<evidence type="ECO:0000256" key="3">
    <source>
        <dbReference type="ARBA" id="ARBA00023015"/>
    </source>
</evidence>
<dbReference type="SUPFAM" id="SSF47113">
    <property type="entry name" value="Histone-fold"/>
    <property type="match status" value="1"/>
</dbReference>
<dbReference type="InterPro" id="IPR003162">
    <property type="entry name" value="TFIID-31"/>
</dbReference>
<dbReference type="GO" id="GO:0003713">
    <property type="term" value="F:transcription coactivator activity"/>
    <property type="evidence" value="ECO:0007669"/>
    <property type="project" value="TreeGrafter"/>
</dbReference>
<evidence type="ECO:0000313" key="7">
    <source>
        <dbReference type="Proteomes" id="UP000320475"/>
    </source>
</evidence>